<dbReference type="InParanoid" id="A0A7M7K3P3"/>
<keyword evidence="3" id="KW-0677">Repeat</keyword>
<dbReference type="SMART" id="SM00320">
    <property type="entry name" value="WD40"/>
    <property type="match status" value="4"/>
</dbReference>
<organism evidence="6 7">
    <name type="scientific">Varroa destructor</name>
    <name type="common">Honeybee mite</name>
    <dbReference type="NCBI Taxonomy" id="109461"/>
    <lineage>
        <taxon>Eukaryota</taxon>
        <taxon>Metazoa</taxon>
        <taxon>Ecdysozoa</taxon>
        <taxon>Arthropoda</taxon>
        <taxon>Chelicerata</taxon>
        <taxon>Arachnida</taxon>
        <taxon>Acari</taxon>
        <taxon>Parasitiformes</taxon>
        <taxon>Mesostigmata</taxon>
        <taxon>Gamasina</taxon>
        <taxon>Dermanyssoidea</taxon>
        <taxon>Varroidae</taxon>
        <taxon>Varroa</taxon>
    </lineage>
</organism>
<feature type="repeat" description="WD" evidence="4">
    <location>
        <begin position="268"/>
        <end position="310"/>
    </location>
</feature>
<evidence type="ECO:0000313" key="7">
    <source>
        <dbReference type="Proteomes" id="UP000594260"/>
    </source>
</evidence>
<dbReference type="GeneID" id="111250340"/>
<feature type="repeat" description="WD" evidence="4">
    <location>
        <begin position="225"/>
        <end position="267"/>
    </location>
</feature>
<dbReference type="PRINTS" id="PR00320">
    <property type="entry name" value="GPROTEINBRPT"/>
</dbReference>
<dbReference type="OMA" id="CFVPRGV"/>
<dbReference type="InterPro" id="IPR015943">
    <property type="entry name" value="WD40/YVTN_repeat-like_dom_sf"/>
</dbReference>
<evidence type="ECO:0000256" key="5">
    <source>
        <dbReference type="SAM" id="MobiDB-lite"/>
    </source>
</evidence>
<feature type="compositionally biased region" description="Acidic residues" evidence="5">
    <location>
        <begin position="485"/>
        <end position="496"/>
    </location>
</feature>
<name>A0A7M7K3P3_VARDE</name>
<feature type="repeat" description="WD" evidence="4">
    <location>
        <begin position="355"/>
        <end position="397"/>
    </location>
</feature>
<dbReference type="PANTHER" id="PTHR14091:SF0">
    <property type="entry name" value="PERIODIC TRYPTOPHAN PROTEIN 1 HOMOLOG"/>
    <property type="match status" value="1"/>
</dbReference>
<dbReference type="CTD" id="36150"/>
<dbReference type="RefSeq" id="XP_022661170.1">
    <property type="nucleotide sequence ID" value="XM_022805435.1"/>
</dbReference>
<dbReference type="PROSITE" id="PS50082">
    <property type="entry name" value="WD_REPEATS_2"/>
    <property type="match status" value="3"/>
</dbReference>
<dbReference type="FunCoup" id="A0A7M7K3P3">
    <property type="interactions" value="2016"/>
</dbReference>
<evidence type="ECO:0008006" key="8">
    <source>
        <dbReference type="Google" id="ProtNLM"/>
    </source>
</evidence>
<feature type="region of interest" description="Disordered" evidence="5">
    <location>
        <begin position="468"/>
        <end position="496"/>
    </location>
</feature>
<dbReference type="GO" id="GO:0006364">
    <property type="term" value="P:rRNA processing"/>
    <property type="evidence" value="ECO:0007669"/>
    <property type="project" value="InterPro"/>
</dbReference>
<accession>A0A7M7K3P3</accession>
<dbReference type="OrthoDB" id="270624at2759"/>
<dbReference type="Pfam" id="PF00400">
    <property type="entry name" value="WD40"/>
    <property type="match status" value="3"/>
</dbReference>
<dbReference type="InterPro" id="IPR044285">
    <property type="entry name" value="PWP1"/>
</dbReference>
<evidence type="ECO:0000256" key="4">
    <source>
        <dbReference type="PROSITE-ProRule" id="PRU00221"/>
    </source>
</evidence>
<dbReference type="GO" id="GO:0005634">
    <property type="term" value="C:nucleus"/>
    <property type="evidence" value="ECO:0007669"/>
    <property type="project" value="TreeGrafter"/>
</dbReference>
<dbReference type="Proteomes" id="UP000594260">
    <property type="component" value="Unplaced"/>
</dbReference>
<evidence type="ECO:0000256" key="1">
    <source>
        <dbReference type="ARBA" id="ARBA00022553"/>
    </source>
</evidence>
<reference evidence="6" key="1">
    <citation type="submission" date="2021-01" db="UniProtKB">
        <authorList>
            <consortium name="EnsemblMetazoa"/>
        </authorList>
    </citation>
    <scope>IDENTIFICATION</scope>
</reference>
<keyword evidence="2 4" id="KW-0853">WD repeat</keyword>
<dbReference type="InterPro" id="IPR020472">
    <property type="entry name" value="WD40_PAC1"/>
</dbReference>
<dbReference type="AlphaFoldDB" id="A0A7M7K3P3"/>
<sequence length="496" mass="55720">MNFIPSLCWVKQGAAMNLPHKVQIRKDDLKNLLGEFKEEDEEASGDEATTEAAGCEGDAAQLENIETKYHMDDFDDEDGGDLCVSLAGLTCYASSKDDPHLRNDVDSSDSEDEKDAFQIQDTDNLLIVGRVDDQSATMEVYVYNEDEGDLYVHHEVILPAYPITMEWLNFDPWAENCTTGNYLAVGDMTPVIRIWNLDVVDSLDPIMKLGKKEQKKKKNKPKVKGYGHKDAVISLHWNRLERHILASASADSTVMLWDLNTALPTVTMSEHKDRVQTVRFHPFEAPSLLSGGSDSIIRLWDVRDPNRSCRTWKTEGEVEKVLWDHFAPFYFFAAAEPGHLFGFDVRNDRKPVFTVAAHEKSVTCMTLSNFCPGLMITGGQDQKVKVWDVENKASPRFVLEASLEIGELLSMEASVDQPFIVAIGGDEGDGEQNLRVLNLLKKFPAQMEPFKAKKLMKVVDTVENKKTNIQVDVEDEPDGNANGDSPEEMDNDYMES</sequence>
<evidence type="ECO:0000313" key="6">
    <source>
        <dbReference type="EnsemblMetazoa" id="XP_022661170"/>
    </source>
</evidence>
<dbReference type="KEGG" id="vde:111250340"/>
<keyword evidence="7" id="KW-1185">Reference proteome</keyword>
<dbReference type="PROSITE" id="PS00678">
    <property type="entry name" value="WD_REPEATS_1"/>
    <property type="match status" value="3"/>
</dbReference>
<evidence type="ECO:0000256" key="2">
    <source>
        <dbReference type="ARBA" id="ARBA00022574"/>
    </source>
</evidence>
<dbReference type="PANTHER" id="PTHR14091">
    <property type="entry name" value="PERIODIC TRYPTOPHAN PROTEIN 1"/>
    <property type="match status" value="1"/>
</dbReference>
<dbReference type="InterPro" id="IPR019775">
    <property type="entry name" value="WD40_repeat_CS"/>
</dbReference>
<dbReference type="SUPFAM" id="SSF50978">
    <property type="entry name" value="WD40 repeat-like"/>
    <property type="match status" value="1"/>
</dbReference>
<dbReference type="EnsemblMetazoa" id="XM_022805435">
    <property type="protein sequence ID" value="XP_022661170"/>
    <property type="gene ID" value="LOC111250340"/>
</dbReference>
<protein>
    <recommendedName>
        <fullName evidence="8">Periodic tryptophan protein 1</fullName>
    </recommendedName>
</protein>
<proteinExistence type="predicted"/>
<dbReference type="Gene3D" id="2.130.10.10">
    <property type="entry name" value="YVTN repeat-like/Quinoprotein amine dehydrogenase"/>
    <property type="match status" value="1"/>
</dbReference>
<dbReference type="InterPro" id="IPR001680">
    <property type="entry name" value="WD40_rpt"/>
</dbReference>
<keyword evidence="1" id="KW-0597">Phosphoprotein</keyword>
<dbReference type="PROSITE" id="PS50294">
    <property type="entry name" value="WD_REPEATS_REGION"/>
    <property type="match status" value="3"/>
</dbReference>
<evidence type="ECO:0000256" key="3">
    <source>
        <dbReference type="ARBA" id="ARBA00022737"/>
    </source>
</evidence>
<dbReference type="InterPro" id="IPR036322">
    <property type="entry name" value="WD40_repeat_dom_sf"/>
</dbReference>